<dbReference type="CDD" id="cd06782">
    <property type="entry name" value="cpPDZ_CPP-like"/>
    <property type="match status" value="1"/>
</dbReference>
<keyword evidence="7" id="KW-1185">Reference proteome</keyword>
<dbReference type="Gene3D" id="2.30.42.10">
    <property type="match status" value="1"/>
</dbReference>
<dbReference type="CDD" id="cd07560">
    <property type="entry name" value="Peptidase_S41_CPP"/>
    <property type="match status" value="1"/>
</dbReference>
<gene>
    <name evidence="6" type="ORF">MNEG_5790</name>
</gene>
<evidence type="ECO:0000313" key="7">
    <source>
        <dbReference type="Proteomes" id="UP000054498"/>
    </source>
</evidence>
<dbReference type="InterPro" id="IPR005151">
    <property type="entry name" value="Tail-specific_protease"/>
</dbReference>
<dbReference type="SMART" id="SM00228">
    <property type="entry name" value="PDZ"/>
    <property type="match status" value="1"/>
</dbReference>
<proteinExistence type="inferred from homology"/>
<dbReference type="OrthoDB" id="43580at2759"/>
<protein>
    <submittedName>
        <fullName evidence="6">Carboxyl-terminal processing protease</fullName>
        <ecNumber evidence="6">3.4.21.102</ecNumber>
    </submittedName>
</protein>
<evidence type="ECO:0000256" key="4">
    <source>
        <dbReference type="ARBA" id="ARBA00022825"/>
    </source>
</evidence>
<dbReference type="SUPFAM" id="SSF50156">
    <property type="entry name" value="PDZ domain-like"/>
    <property type="match status" value="1"/>
</dbReference>
<accession>A0A0D2L562</accession>
<evidence type="ECO:0000256" key="3">
    <source>
        <dbReference type="ARBA" id="ARBA00022801"/>
    </source>
</evidence>
<sequence>MVQAWQIVGESFVDANFGGHNWTDELRTHMLAAYQSPDAPAAYHEIATMLSDLGDPYTRLLPPDEYQEFVVSSNGELQGVGMLIANEPVEGHLLVLAPIKGSPADRAGIKPGDIVMAINGQDTSGWTGEQAARHLRGMGGTQVRVRLVRHTNEIPGVAGRPPRPVEPATREVEVSMTRETVTLSPLFYAALPDPSGGRVGYLKLAAFSQNAGAAVRDAIRDLKATGVDGYVLDLRSNPGGLVQSAADVARVFMDGHPTLFTVSGRSGEQLQEVVLEDGSSETTAPLTVLVDHGSASASEILSGALRDNHRALVIGDEKTYGKGRIQSVYEMDDGSALFVTVARYRTPGGTDIDLRGIHPDMACTPPLIGAASRRNLDPRALPASGPIAGVDLADLGVAARQGAVTSVVQGPEVDRCLLTAMSMLADKSALIDATAGTTVAAAP</sequence>
<dbReference type="InterPro" id="IPR004447">
    <property type="entry name" value="Peptidase_S41A"/>
</dbReference>
<keyword evidence="4" id="KW-0720">Serine protease</keyword>
<dbReference type="PROSITE" id="PS50106">
    <property type="entry name" value="PDZ"/>
    <property type="match status" value="1"/>
</dbReference>
<dbReference type="Gene3D" id="3.30.750.44">
    <property type="match status" value="1"/>
</dbReference>
<dbReference type="SMART" id="SM00245">
    <property type="entry name" value="TSPc"/>
    <property type="match status" value="1"/>
</dbReference>
<dbReference type="GeneID" id="25738667"/>
<dbReference type="Pfam" id="PF03572">
    <property type="entry name" value="Peptidase_S41"/>
    <property type="match status" value="1"/>
</dbReference>
<evidence type="ECO:0000256" key="1">
    <source>
        <dbReference type="ARBA" id="ARBA00009179"/>
    </source>
</evidence>
<dbReference type="EC" id="3.4.21.102" evidence="6"/>
<dbReference type="Pfam" id="PF17820">
    <property type="entry name" value="PDZ_6"/>
    <property type="match status" value="1"/>
</dbReference>
<dbReference type="PANTHER" id="PTHR32060">
    <property type="entry name" value="TAIL-SPECIFIC PROTEASE"/>
    <property type="match status" value="1"/>
</dbReference>
<dbReference type="GO" id="GO:0006508">
    <property type="term" value="P:proteolysis"/>
    <property type="evidence" value="ECO:0007669"/>
    <property type="project" value="UniProtKB-KW"/>
</dbReference>
<organism evidence="6 7">
    <name type="scientific">Monoraphidium neglectum</name>
    <dbReference type="NCBI Taxonomy" id="145388"/>
    <lineage>
        <taxon>Eukaryota</taxon>
        <taxon>Viridiplantae</taxon>
        <taxon>Chlorophyta</taxon>
        <taxon>core chlorophytes</taxon>
        <taxon>Chlorophyceae</taxon>
        <taxon>CS clade</taxon>
        <taxon>Sphaeropleales</taxon>
        <taxon>Selenastraceae</taxon>
        <taxon>Monoraphidium</taxon>
    </lineage>
</organism>
<dbReference type="InterPro" id="IPR041489">
    <property type="entry name" value="PDZ_6"/>
</dbReference>
<dbReference type="SUPFAM" id="SSF52096">
    <property type="entry name" value="ClpP/crotonase"/>
    <property type="match status" value="1"/>
</dbReference>
<dbReference type="NCBIfam" id="TIGR00225">
    <property type="entry name" value="prc"/>
    <property type="match status" value="1"/>
</dbReference>
<dbReference type="RefSeq" id="XP_013901188.1">
    <property type="nucleotide sequence ID" value="XM_014045734.1"/>
</dbReference>
<dbReference type="Gene3D" id="3.90.226.10">
    <property type="entry name" value="2-enoyl-CoA Hydratase, Chain A, domain 1"/>
    <property type="match status" value="1"/>
</dbReference>
<dbReference type="Proteomes" id="UP000054498">
    <property type="component" value="Unassembled WGS sequence"/>
</dbReference>
<dbReference type="AlphaFoldDB" id="A0A0D2L562"/>
<evidence type="ECO:0000256" key="2">
    <source>
        <dbReference type="ARBA" id="ARBA00022670"/>
    </source>
</evidence>
<dbReference type="InterPro" id="IPR029045">
    <property type="entry name" value="ClpP/crotonase-like_dom_sf"/>
</dbReference>
<reference evidence="6 7" key="1">
    <citation type="journal article" date="2013" name="BMC Genomics">
        <title>Reconstruction of the lipid metabolism for the microalga Monoraphidium neglectum from its genome sequence reveals characteristics suitable for biofuel production.</title>
        <authorList>
            <person name="Bogen C."/>
            <person name="Al-Dilaimi A."/>
            <person name="Albersmeier A."/>
            <person name="Wichmann J."/>
            <person name="Grundmann M."/>
            <person name="Rupp O."/>
            <person name="Lauersen K.J."/>
            <person name="Blifernez-Klassen O."/>
            <person name="Kalinowski J."/>
            <person name="Goesmann A."/>
            <person name="Mussgnug J.H."/>
            <person name="Kruse O."/>
        </authorList>
    </citation>
    <scope>NUCLEOTIDE SEQUENCE [LARGE SCALE GENOMIC DNA]</scope>
    <source>
        <strain evidence="6 7">SAG 48.87</strain>
    </source>
</reference>
<dbReference type="InterPro" id="IPR036034">
    <property type="entry name" value="PDZ_sf"/>
</dbReference>
<feature type="domain" description="PDZ" evidence="5">
    <location>
        <begin position="66"/>
        <end position="140"/>
    </location>
</feature>
<evidence type="ECO:0000259" key="5">
    <source>
        <dbReference type="PROSITE" id="PS50106"/>
    </source>
</evidence>
<keyword evidence="3 6" id="KW-0378">Hydrolase</keyword>
<name>A0A0D2L562_9CHLO</name>
<dbReference type="PANTHER" id="PTHR32060:SF22">
    <property type="entry name" value="CARBOXYL-TERMINAL-PROCESSING PEPTIDASE 3, CHLOROPLASTIC"/>
    <property type="match status" value="1"/>
</dbReference>
<keyword evidence="2 6" id="KW-0645">Protease</keyword>
<dbReference type="EMBL" id="KK101105">
    <property type="protein sequence ID" value="KIZ02169.1"/>
    <property type="molecule type" value="Genomic_DNA"/>
</dbReference>
<comment type="similarity">
    <text evidence="1">Belongs to the peptidase S41A family.</text>
</comment>
<dbReference type="KEGG" id="mng:MNEG_5790"/>
<dbReference type="STRING" id="145388.A0A0D2L562"/>
<dbReference type="InterPro" id="IPR001478">
    <property type="entry name" value="PDZ"/>
</dbReference>
<dbReference type="GO" id="GO:0004252">
    <property type="term" value="F:serine-type endopeptidase activity"/>
    <property type="evidence" value="ECO:0007669"/>
    <property type="project" value="UniProtKB-EC"/>
</dbReference>
<evidence type="ECO:0000313" key="6">
    <source>
        <dbReference type="EMBL" id="KIZ02169.1"/>
    </source>
</evidence>